<dbReference type="AlphaFoldDB" id="A0A4Y7TRF0"/>
<evidence type="ECO:0000313" key="5">
    <source>
        <dbReference type="Proteomes" id="UP000298030"/>
    </source>
</evidence>
<protein>
    <recommendedName>
        <fullName evidence="3">DUF6533 domain-containing protein</fullName>
    </recommendedName>
</protein>
<evidence type="ECO:0000313" key="4">
    <source>
        <dbReference type="EMBL" id="TEB36765.1"/>
    </source>
</evidence>
<feature type="transmembrane region" description="Helical" evidence="2">
    <location>
        <begin position="18"/>
        <end position="35"/>
    </location>
</feature>
<feature type="domain" description="DUF6533" evidence="3">
    <location>
        <begin position="21"/>
        <end position="66"/>
    </location>
</feature>
<keyword evidence="2" id="KW-0812">Transmembrane</keyword>
<dbReference type="Pfam" id="PF20151">
    <property type="entry name" value="DUF6533"/>
    <property type="match status" value="1"/>
</dbReference>
<keyword evidence="2" id="KW-0472">Membrane</keyword>
<keyword evidence="5" id="KW-1185">Reference proteome</keyword>
<feature type="transmembrane region" description="Helical" evidence="2">
    <location>
        <begin position="177"/>
        <end position="201"/>
    </location>
</feature>
<organism evidence="4 5">
    <name type="scientific">Coprinellus micaceus</name>
    <name type="common">Glistening ink-cap mushroom</name>
    <name type="synonym">Coprinus micaceus</name>
    <dbReference type="NCBI Taxonomy" id="71717"/>
    <lineage>
        <taxon>Eukaryota</taxon>
        <taxon>Fungi</taxon>
        <taxon>Dikarya</taxon>
        <taxon>Basidiomycota</taxon>
        <taxon>Agaricomycotina</taxon>
        <taxon>Agaricomycetes</taxon>
        <taxon>Agaricomycetidae</taxon>
        <taxon>Agaricales</taxon>
        <taxon>Agaricineae</taxon>
        <taxon>Psathyrellaceae</taxon>
        <taxon>Coprinellus</taxon>
    </lineage>
</organism>
<gene>
    <name evidence="4" type="ORF">FA13DRAFT_1727118</name>
</gene>
<comment type="caution">
    <text evidence="4">The sequence shown here is derived from an EMBL/GenBank/DDBJ whole genome shotgun (WGS) entry which is preliminary data.</text>
</comment>
<feature type="transmembrane region" description="Helical" evidence="2">
    <location>
        <begin position="246"/>
        <end position="266"/>
    </location>
</feature>
<feature type="transmembrane region" description="Helical" evidence="2">
    <location>
        <begin position="125"/>
        <end position="146"/>
    </location>
</feature>
<proteinExistence type="predicted"/>
<evidence type="ECO:0000256" key="2">
    <source>
        <dbReference type="SAM" id="Phobius"/>
    </source>
</evidence>
<name>A0A4Y7TRF0_COPMI</name>
<dbReference type="InterPro" id="IPR045340">
    <property type="entry name" value="DUF6533"/>
</dbReference>
<evidence type="ECO:0000259" key="3">
    <source>
        <dbReference type="Pfam" id="PF20151"/>
    </source>
</evidence>
<feature type="compositionally biased region" description="Basic and acidic residues" evidence="1">
    <location>
        <begin position="316"/>
        <end position="330"/>
    </location>
</feature>
<keyword evidence="2" id="KW-1133">Transmembrane helix</keyword>
<sequence>MDEEALATLAVSYERSRIRGYLYLASYTALIYHYLTTIDQEVAHIWPQPRWKLGKVLFLATRYSAMVTMAQDVVVNLPSHAVVSLAGCQAISLTVNLAIVVTHTSAEATLWLCLYALLEGKQKYFYILVATFLSFTIPMQVLQSFATLTQKAVVLDPIYRAFGYPCRFADPSYMNLYAIAAYLSFTRTLVASLLALATFIVRYQRQRNSLIRVIRREGGMYFLTTLVLKFFDGLNTTAKSPVKDKYNIVWSLSWVCINVFAERLLLLMKKIDHPGTQTIVSDLMFAGEKSQSTTSEDFDESGETMHDISGGLSRMGEVEEVKSRGAHSPETEISSV</sequence>
<dbReference type="Proteomes" id="UP000298030">
    <property type="component" value="Unassembled WGS sequence"/>
</dbReference>
<reference evidence="4 5" key="1">
    <citation type="journal article" date="2019" name="Nat. Ecol. Evol.">
        <title>Megaphylogeny resolves global patterns of mushroom evolution.</title>
        <authorList>
            <person name="Varga T."/>
            <person name="Krizsan K."/>
            <person name="Foldi C."/>
            <person name="Dima B."/>
            <person name="Sanchez-Garcia M."/>
            <person name="Sanchez-Ramirez S."/>
            <person name="Szollosi G.J."/>
            <person name="Szarkandi J.G."/>
            <person name="Papp V."/>
            <person name="Albert L."/>
            <person name="Andreopoulos W."/>
            <person name="Angelini C."/>
            <person name="Antonin V."/>
            <person name="Barry K.W."/>
            <person name="Bougher N.L."/>
            <person name="Buchanan P."/>
            <person name="Buyck B."/>
            <person name="Bense V."/>
            <person name="Catcheside P."/>
            <person name="Chovatia M."/>
            <person name="Cooper J."/>
            <person name="Damon W."/>
            <person name="Desjardin D."/>
            <person name="Finy P."/>
            <person name="Geml J."/>
            <person name="Haridas S."/>
            <person name="Hughes K."/>
            <person name="Justo A."/>
            <person name="Karasinski D."/>
            <person name="Kautmanova I."/>
            <person name="Kiss B."/>
            <person name="Kocsube S."/>
            <person name="Kotiranta H."/>
            <person name="LaButti K.M."/>
            <person name="Lechner B.E."/>
            <person name="Liimatainen K."/>
            <person name="Lipzen A."/>
            <person name="Lukacs Z."/>
            <person name="Mihaltcheva S."/>
            <person name="Morgado L.N."/>
            <person name="Niskanen T."/>
            <person name="Noordeloos M.E."/>
            <person name="Ohm R.A."/>
            <person name="Ortiz-Santana B."/>
            <person name="Ovrebo C."/>
            <person name="Racz N."/>
            <person name="Riley R."/>
            <person name="Savchenko A."/>
            <person name="Shiryaev A."/>
            <person name="Soop K."/>
            <person name="Spirin V."/>
            <person name="Szebenyi C."/>
            <person name="Tomsovsky M."/>
            <person name="Tulloss R.E."/>
            <person name="Uehling J."/>
            <person name="Grigoriev I.V."/>
            <person name="Vagvolgyi C."/>
            <person name="Papp T."/>
            <person name="Martin F.M."/>
            <person name="Miettinen O."/>
            <person name="Hibbett D.S."/>
            <person name="Nagy L.G."/>
        </authorList>
    </citation>
    <scope>NUCLEOTIDE SEQUENCE [LARGE SCALE GENOMIC DNA]</scope>
    <source>
        <strain evidence="4 5">FP101781</strain>
    </source>
</reference>
<dbReference type="OrthoDB" id="3037019at2759"/>
<feature type="region of interest" description="Disordered" evidence="1">
    <location>
        <begin position="292"/>
        <end position="336"/>
    </location>
</feature>
<evidence type="ECO:0000256" key="1">
    <source>
        <dbReference type="SAM" id="MobiDB-lite"/>
    </source>
</evidence>
<accession>A0A4Y7TRF0</accession>
<dbReference type="EMBL" id="QPFP01000005">
    <property type="protein sequence ID" value="TEB36765.1"/>
    <property type="molecule type" value="Genomic_DNA"/>
</dbReference>